<feature type="transmembrane region" description="Helical" evidence="1">
    <location>
        <begin position="177"/>
        <end position="197"/>
    </location>
</feature>
<keyword evidence="1" id="KW-1133">Transmembrane helix</keyword>
<sequence>MIQQLIASRLFWWGGSLVFASFYSLQAIKKAFSSQPIIQDDARQYLFWMLRFFDGELFPNDLIADYFQSVTPDGYTTLFRLLSGWGVSPLLLHKLLPLILALILTSYGFFLTLKIFPLPFAGFTAMVLLNQSLWFQDDLASATPRAFVYPLFLAFLYYFLSRNYIGILSAIGLLGTFYPQYIILSAFLLFVSILLVWRKKITDQNTYIFLIITGLTCVLVLLPYALETSEFQPVITREQALVLPEFYPDGRSSFFFPNPIYFWLFAERSGLIPALMPPLIWLGLLLPILCRFPTKFPLVKQLKETGILLRVLLASLICWLLAHLLLFRLHLPSRYTDHSGRIMMAIAGGITITIFLSAGINYFRQKQGKWLQKLWRSGGSLLLVGILFFYPILSERFPMTNYRPVSAIELYNFLEKQPKNSLIASLTAEANYIPMFAKRSVLVAEEYAIPYHLGYYSQLRDRALALITAQYAIEKDVLIEFIQDYKVDFFLLEDSSFTLKYLERDWLQQYPEATEKAVMNLKQGKTPILSKYQESCTVFKHQQFTVISSDCILSLSSTPN</sequence>
<dbReference type="OrthoDB" id="5443342at2"/>
<dbReference type="EMBL" id="CP003944">
    <property type="protein sequence ID" value="AFZ51196.1"/>
    <property type="molecule type" value="Genomic_DNA"/>
</dbReference>
<keyword evidence="3" id="KW-1185">Reference proteome</keyword>
<feature type="transmembrane region" description="Helical" evidence="1">
    <location>
        <begin position="342"/>
        <end position="362"/>
    </location>
</feature>
<feature type="transmembrane region" description="Helical" evidence="1">
    <location>
        <begin position="374"/>
        <end position="393"/>
    </location>
</feature>
<keyword evidence="1" id="KW-0812">Transmembrane</keyword>
<evidence type="ECO:0000313" key="2">
    <source>
        <dbReference type="EMBL" id="AFZ51196.1"/>
    </source>
</evidence>
<feature type="transmembrane region" description="Helical" evidence="1">
    <location>
        <begin position="147"/>
        <end position="165"/>
    </location>
</feature>
<evidence type="ECO:0000256" key="1">
    <source>
        <dbReference type="SAM" id="Phobius"/>
    </source>
</evidence>
<evidence type="ECO:0008006" key="4">
    <source>
        <dbReference type="Google" id="ProtNLM"/>
    </source>
</evidence>
<accession>K9YWA6</accession>
<feature type="transmembrane region" description="Helical" evidence="1">
    <location>
        <begin position="6"/>
        <end position="25"/>
    </location>
</feature>
<dbReference type="RefSeq" id="WP_015230186.1">
    <property type="nucleotide sequence ID" value="NC_019780.1"/>
</dbReference>
<dbReference type="STRING" id="13035.Dacsa_2609"/>
<gene>
    <name evidence="2" type="ORF">Dacsa_2609</name>
</gene>
<reference evidence="2" key="1">
    <citation type="submission" date="2012-04" db="EMBL/GenBank/DDBJ databases">
        <title>Finished genome of Dactylococcopsis salina PCC 8305.</title>
        <authorList>
            <consortium name="US DOE Joint Genome Institute"/>
            <person name="Gugger M."/>
            <person name="Coursin T."/>
            <person name="Rippka R."/>
            <person name="Tandeau De Marsac N."/>
            <person name="Huntemann M."/>
            <person name="Wei C.-L."/>
            <person name="Han J."/>
            <person name="Detter J.C."/>
            <person name="Han C."/>
            <person name="Tapia R."/>
            <person name="Daligault H."/>
            <person name="Chen A."/>
            <person name="Krypides N."/>
            <person name="Mavromatis K."/>
            <person name="Markowitz V."/>
            <person name="Szeto E."/>
            <person name="Ivanova N."/>
            <person name="Ovchinnikova G."/>
            <person name="Pagani I."/>
            <person name="Pati A."/>
            <person name="Goodwin L."/>
            <person name="Peters L."/>
            <person name="Pitluck S."/>
            <person name="Woyke T."/>
            <person name="Kerfeld C."/>
        </authorList>
    </citation>
    <scope>NUCLEOTIDE SEQUENCE [LARGE SCALE GENOMIC DNA]</scope>
    <source>
        <strain evidence="2">PCC 8305</strain>
    </source>
</reference>
<organism evidence="2 3">
    <name type="scientific">Dactylococcopsis salina (strain PCC 8305)</name>
    <name type="common">Myxobactron salinum</name>
    <dbReference type="NCBI Taxonomy" id="13035"/>
    <lineage>
        <taxon>Bacteria</taxon>
        <taxon>Bacillati</taxon>
        <taxon>Cyanobacteriota</taxon>
        <taxon>Cyanophyceae</taxon>
        <taxon>Nodosilineales</taxon>
        <taxon>Cymatolegaceae</taxon>
        <taxon>Dactylococcopsis</taxon>
    </lineage>
</organism>
<dbReference type="eggNOG" id="ENOG502Z8V5">
    <property type="taxonomic scope" value="Bacteria"/>
</dbReference>
<feature type="transmembrane region" description="Helical" evidence="1">
    <location>
        <begin position="90"/>
        <end position="110"/>
    </location>
</feature>
<name>K9YWA6_DACS8</name>
<proteinExistence type="predicted"/>
<feature type="transmembrane region" description="Helical" evidence="1">
    <location>
        <begin position="307"/>
        <end position="330"/>
    </location>
</feature>
<dbReference type="AlphaFoldDB" id="K9YWA6"/>
<dbReference type="Proteomes" id="UP000010482">
    <property type="component" value="Chromosome"/>
</dbReference>
<dbReference type="HOGENOM" id="CLU_030557_0_0_3"/>
<dbReference type="KEGG" id="dsl:Dacsa_2609"/>
<dbReference type="PATRIC" id="fig|13035.3.peg.2973"/>
<keyword evidence="1" id="KW-0472">Membrane</keyword>
<feature type="transmembrane region" description="Helical" evidence="1">
    <location>
        <begin position="260"/>
        <end position="286"/>
    </location>
</feature>
<evidence type="ECO:0000313" key="3">
    <source>
        <dbReference type="Proteomes" id="UP000010482"/>
    </source>
</evidence>
<protein>
    <recommendedName>
        <fullName evidence="4">Glycosyltransferase RgtA/B/C/D-like domain-containing protein</fullName>
    </recommendedName>
</protein>
<feature type="transmembrane region" description="Helical" evidence="1">
    <location>
        <begin position="206"/>
        <end position="226"/>
    </location>
</feature>